<evidence type="ECO:0000313" key="2">
    <source>
        <dbReference type="EMBL" id="GBG24530.1"/>
    </source>
</evidence>
<feature type="region of interest" description="Disordered" evidence="1">
    <location>
        <begin position="460"/>
        <end position="484"/>
    </location>
</feature>
<gene>
    <name evidence="2" type="ORF">FCC1311_007492</name>
</gene>
<dbReference type="Proteomes" id="UP000241890">
    <property type="component" value="Unassembled WGS sequence"/>
</dbReference>
<evidence type="ECO:0000313" key="3">
    <source>
        <dbReference type="Proteomes" id="UP000241890"/>
    </source>
</evidence>
<feature type="compositionally biased region" description="Low complexity" evidence="1">
    <location>
        <begin position="315"/>
        <end position="356"/>
    </location>
</feature>
<feature type="compositionally biased region" description="Acidic residues" evidence="1">
    <location>
        <begin position="371"/>
        <end position="383"/>
    </location>
</feature>
<feature type="region of interest" description="Disordered" evidence="1">
    <location>
        <begin position="1"/>
        <end position="25"/>
    </location>
</feature>
<proteinExistence type="predicted"/>
<comment type="caution">
    <text evidence="2">The sequence shown here is derived from an EMBL/GenBank/DDBJ whole genome shotgun (WGS) entry which is preliminary data.</text>
</comment>
<keyword evidence="3" id="KW-1185">Reference proteome</keyword>
<feature type="compositionally biased region" description="Low complexity" evidence="1">
    <location>
        <begin position="43"/>
        <end position="63"/>
    </location>
</feature>
<name>A0A2R5G0K3_9STRA</name>
<dbReference type="InterPro" id="IPR011990">
    <property type="entry name" value="TPR-like_helical_dom_sf"/>
</dbReference>
<sequence length="484" mass="52097">MGCDGIPAARFHDDDEHDSHKSSRLGTSIAAEIEDYLNFKPVPSASPASRSRSRASSARASSSEFACTSSPPPLPSRDAVNFQDASVCQQRRGSMMAAKFRLGEQVIVLKQLDRKWVVREGMVVHVHIESPTQDRFYSVQLEDSGDRIQVDESNLVECPSESANVLFRTQTYLLDVRHAVKGAEALATRVESASRDPQAHASLATLERKMSQSLETLTRWTSFVPPVDDWDALSFAAAEAREMLVAEARKLIVNAEVNLYLARGRLSFNTDRNQEALADAKAALERAPDDKAAALLRSMALFNLSENTATLERTSSGASSSDGSSSSSSPASPMSELVSAFSDAADASPDTTTTSTVGPSMEKSLGPDSDPREEEEEVGEDAGNETSHCGVSYLDEDDALATTHKGAPKEVVNRPVLPAWQGGHAQGSHTLGESIVQEIDQYLCALDAEAVLERWQAANRSSPGGITQYGASGDSDDDTGRFIL</sequence>
<feature type="compositionally biased region" description="Basic and acidic residues" evidence="1">
    <location>
        <begin position="10"/>
        <end position="21"/>
    </location>
</feature>
<protein>
    <submittedName>
        <fullName evidence="2">Uncharacterized protein</fullName>
    </submittedName>
</protein>
<dbReference type="AlphaFoldDB" id="A0A2R5G0K3"/>
<organism evidence="2 3">
    <name type="scientific">Hondaea fermentalgiana</name>
    <dbReference type="NCBI Taxonomy" id="2315210"/>
    <lineage>
        <taxon>Eukaryota</taxon>
        <taxon>Sar</taxon>
        <taxon>Stramenopiles</taxon>
        <taxon>Bigyra</taxon>
        <taxon>Labyrinthulomycetes</taxon>
        <taxon>Thraustochytrida</taxon>
        <taxon>Thraustochytriidae</taxon>
        <taxon>Hondaea</taxon>
    </lineage>
</organism>
<dbReference type="SUPFAM" id="SSF48452">
    <property type="entry name" value="TPR-like"/>
    <property type="match status" value="1"/>
</dbReference>
<accession>A0A2R5G0K3</accession>
<feature type="region of interest" description="Disordered" evidence="1">
    <location>
        <begin position="312"/>
        <end position="390"/>
    </location>
</feature>
<dbReference type="InParanoid" id="A0A2R5G0K3"/>
<reference evidence="2 3" key="1">
    <citation type="submission" date="2017-12" db="EMBL/GenBank/DDBJ databases">
        <title>Sequencing, de novo assembly and annotation of complete genome of a new Thraustochytrid species, strain FCC1311.</title>
        <authorList>
            <person name="Sedici K."/>
            <person name="Godart F."/>
            <person name="Aiese Cigliano R."/>
            <person name="Sanseverino W."/>
            <person name="Barakat M."/>
            <person name="Ortet P."/>
            <person name="Marechal E."/>
            <person name="Cagnac O."/>
            <person name="Amato A."/>
        </authorList>
    </citation>
    <scope>NUCLEOTIDE SEQUENCE [LARGE SCALE GENOMIC DNA]</scope>
</reference>
<dbReference type="EMBL" id="BEYU01000006">
    <property type="protein sequence ID" value="GBG24530.1"/>
    <property type="molecule type" value="Genomic_DNA"/>
</dbReference>
<evidence type="ECO:0000256" key="1">
    <source>
        <dbReference type="SAM" id="MobiDB-lite"/>
    </source>
</evidence>
<feature type="region of interest" description="Disordered" evidence="1">
    <location>
        <begin position="40"/>
        <end position="78"/>
    </location>
</feature>